<proteinExistence type="predicted"/>
<feature type="region of interest" description="Disordered" evidence="1">
    <location>
        <begin position="36"/>
        <end position="70"/>
    </location>
</feature>
<organism evidence="2 3">
    <name type="scientific">Ciona intestinalis</name>
    <name type="common">Transparent sea squirt</name>
    <name type="synonym">Ascidia intestinalis</name>
    <dbReference type="NCBI Taxonomy" id="7719"/>
    <lineage>
        <taxon>Eukaryota</taxon>
        <taxon>Metazoa</taxon>
        <taxon>Chordata</taxon>
        <taxon>Tunicata</taxon>
        <taxon>Ascidiacea</taxon>
        <taxon>Phlebobranchia</taxon>
        <taxon>Cionidae</taxon>
        <taxon>Ciona</taxon>
    </lineage>
</organism>
<dbReference type="HOGENOM" id="CLU_1253129_0_0_1"/>
<dbReference type="EMBL" id="EAAA01002968">
    <property type="status" value="NOT_ANNOTATED_CDS"/>
    <property type="molecule type" value="Genomic_DNA"/>
</dbReference>
<keyword evidence="3" id="KW-1185">Reference proteome</keyword>
<evidence type="ECO:0000256" key="1">
    <source>
        <dbReference type="SAM" id="MobiDB-lite"/>
    </source>
</evidence>
<accession>H2XPC6</accession>
<feature type="compositionally biased region" description="Basic residues" evidence="1">
    <location>
        <begin position="49"/>
        <end position="59"/>
    </location>
</feature>
<protein>
    <submittedName>
        <fullName evidence="2">Uncharacterized protein</fullName>
    </submittedName>
</protein>
<evidence type="ECO:0000313" key="2">
    <source>
        <dbReference type="Ensembl" id="ENSCINP00000031509.1"/>
    </source>
</evidence>
<reference evidence="2" key="2">
    <citation type="journal article" date="2008" name="Genome Biol.">
        <title>Improved genome assembly and evidence-based global gene model set for the chordate Ciona intestinalis: new insight into intron and operon populations.</title>
        <authorList>
            <person name="Satou Y."/>
            <person name="Mineta K."/>
            <person name="Ogasawara M."/>
            <person name="Sasakura Y."/>
            <person name="Shoguchi E."/>
            <person name="Ueno K."/>
            <person name="Yamada L."/>
            <person name="Matsumoto J."/>
            <person name="Wasserscheid J."/>
            <person name="Dewar K."/>
            <person name="Wiley G.B."/>
            <person name="Macmil S.L."/>
            <person name="Roe B.A."/>
            <person name="Zeller R.W."/>
            <person name="Hastings K.E."/>
            <person name="Lemaire P."/>
            <person name="Lindquist E."/>
            <person name="Endo T."/>
            <person name="Hotta K."/>
            <person name="Inaba K."/>
        </authorList>
    </citation>
    <scope>NUCLEOTIDE SEQUENCE [LARGE SCALE GENOMIC DNA]</scope>
    <source>
        <strain evidence="2">wild type</strain>
    </source>
</reference>
<dbReference type="InterPro" id="IPR051825">
    <property type="entry name" value="SRCIN1"/>
</dbReference>
<dbReference type="Proteomes" id="UP000008144">
    <property type="component" value="Chromosome 9"/>
</dbReference>
<dbReference type="PANTHER" id="PTHR22741:SF10">
    <property type="entry name" value="COILED-COIL DOMAIN-CONTAINING PROTEIN CG32809"/>
    <property type="match status" value="1"/>
</dbReference>
<feature type="region of interest" description="Disordered" evidence="1">
    <location>
        <begin position="1"/>
        <end position="22"/>
    </location>
</feature>
<sequence>MDFDTTSVSSTSSMTSETVDSQVKYSSLQRNYQHGHKSFQFNTLDGRRTRSKSGGHHNRSFYPQDGSISPAEADRKRSAFFQYLVQKYPQHSDVIVGKSFQQTQTPAPSFGGIRTRASYAADCSYNSSSPNDSEVTWHNSLSRGSRLRSSLPIVRSLSRSRERPLGTIYLEYSGECRTARLPNEVTSLDTIRALFVQAYPGLLTMPMLDPQRHSILLKNRK</sequence>
<reference evidence="2" key="4">
    <citation type="submission" date="2025-09" db="UniProtKB">
        <authorList>
            <consortium name="Ensembl"/>
        </authorList>
    </citation>
    <scope>IDENTIFICATION</scope>
</reference>
<dbReference type="AlphaFoldDB" id="H2XPC6"/>
<dbReference type="InParanoid" id="H2XPC6"/>
<dbReference type="PANTHER" id="PTHR22741">
    <property type="entry name" value="P140CAP/SNIP-RELATED"/>
    <property type="match status" value="1"/>
</dbReference>
<feature type="compositionally biased region" description="Low complexity" evidence="1">
    <location>
        <begin position="1"/>
        <end position="21"/>
    </location>
</feature>
<reference evidence="3" key="1">
    <citation type="journal article" date="2002" name="Science">
        <title>The draft genome of Ciona intestinalis: insights into chordate and vertebrate origins.</title>
        <authorList>
            <person name="Dehal P."/>
            <person name="Satou Y."/>
            <person name="Campbell R.K."/>
            <person name="Chapman J."/>
            <person name="Degnan B."/>
            <person name="De Tomaso A."/>
            <person name="Davidson B."/>
            <person name="Di Gregorio A."/>
            <person name="Gelpke M."/>
            <person name="Goodstein D.M."/>
            <person name="Harafuji N."/>
            <person name="Hastings K.E."/>
            <person name="Ho I."/>
            <person name="Hotta K."/>
            <person name="Huang W."/>
            <person name="Kawashima T."/>
            <person name="Lemaire P."/>
            <person name="Martinez D."/>
            <person name="Meinertzhagen I.A."/>
            <person name="Necula S."/>
            <person name="Nonaka M."/>
            <person name="Putnam N."/>
            <person name="Rash S."/>
            <person name="Saiga H."/>
            <person name="Satake M."/>
            <person name="Terry A."/>
            <person name="Yamada L."/>
            <person name="Wang H.G."/>
            <person name="Awazu S."/>
            <person name="Azumi K."/>
            <person name="Boore J."/>
            <person name="Branno M."/>
            <person name="Chin-Bow S."/>
            <person name="DeSantis R."/>
            <person name="Doyle S."/>
            <person name="Francino P."/>
            <person name="Keys D.N."/>
            <person name="Haga S."/>
            <person name="Hayashi H."/>
            <person name="Hino K."/>
            <person name="Imai K.S."/>
            <person name="Inaba K."/>
            <person name="Kano S."/>
            <person name="Kobayashi K."/>
            <person name="Kobayashi M."/>
            <person name="Lee B.I."/>
            <person name="Makabe K.W."/>
            <person name="Manohar C."/>
            <person name="Matassi G."/>
            <person name="Medina M."/>
            <person name="Mochizuki Y."/>
            <person name="Mount S."/>
            <person name="Morishita T."/>
            <person name="Miura S."/>
            <person name="Nakayama A."/>
            <person name="Nishizaka S."/>
            <person name="Nomoto H."/>
            <person name="Ohta F."/>
            <person name="Oishi K."/>
            <person name="Rigoutsos I."/>
            <person name="Sano M."/>
            <person name="Sasaki A."/>
            <person name="Sasakura Y."/>
            <person name="Shoguchi E."/>
            <person name="Shin-i T."/>
            <person name="Spagnuolo A."/>
            <person name="Stainier D."/>
            <person name="Suzuki M.M."/>
            <person name="Tassy O."/>
            <person name="Takatori N."/>
            <person name="Tokuoka M."/>
            <person name="Yagi K."/>
            <person name="Yoshizaki F."/>
            <person name="Wada S."/>
            <person name="Zhang C."/>
            <person name="Hyatt P.D."/>
            <person name="Larimer F."/>
            <person name="Detter C."/>
            <person name="Doggett N."/>
            <person name="Glavina T."/>
            <person name="Hawkins T."/>
            <person name="Richardson P."/>
            <person name="Lucas S."/>
            <person name="Kohara Y."/>
            <person name="Levine M."/>
            <person name="Satoh N."/>
            <person name="Rokhsar D.S."/>
        </authorList>
    </citation>
    <scope>NUCLEOTIDE SEQUENCE [LARGE SCALE GENOMIC DNA]</scope>
</reference>
<evidence type="ECO:0000313" key="3">
    <source>
        <dbReference type="Proteomes" id="UP000008144"/>
    </source>
</evidence>
<dbReference type="GeneTree" id="ENSGT00940000169091"/>
<dbReference type="Ensembl" id="ENSCINT00000037297.1">
    <property type="protein sequence ID" value="ENSCINP00000031509.1"/>
    <property type="gene ID" value="ENSCING00000021370.1"/>
</dbReference>
<name>H2XPC6_CIOIN</name>
<reference evidence="2" key="3">
    <citation type="submission" date="2025-08" db="UniProtKB">
        <authorList>
            <consortium name="Ensembl"/>
        </authorList>
    </citation>
    <scope>IDENTIFICATION</scope>
</reference>